<proteinExistence type="predicted"/>
<keyword evidence="2" id="KW-1185">Reference proteome</keyword>
<protein>
    <recommendedName>
        <fullName evidence="3">F-box domain-containing protein</fullName>
    </recommendedName>
</protein>
<sequence>MLPTELPYDITFCITEYFDNCIDDRRSLMSLALASKSFLPICQERLFASMTLTDEENDSDTQPDGDKIRHLAQLLESSPHLKPYIRSLTYRRGTQTPERSSFEPAADIISALPKLQELRLSFSTAIDWSSDLQSKGAAKFVKAIQEAVQGPTLTTIHLQLITNFPLLLFINKCRELILAEDAPSTLSLSVIKSVQSLSTSAQHTALRVRSYEVGKKSWPRRMQNETIDGVKCLRLEYPSVPPLDLRFLDRLSVTLNCDQDLEEAKKIRDLAGSIQYLQVGGLCPCSSSGCLLNTTFLAARCVRFDGLSAFVAGSRSSLQTLTVSFAVYCNSDPWSSVASELLLMADGSLCSLKRLTIISSHCSCGLVPNSALEIIDKALSSDAYPALNRVHLAVKVSPKHTDLNISQTYGPYLSRLQKSSKISLSISSEIQN</sequence>
<evidence type="ECO:0008006" key="3">
    <source>
        <dbReference type="Google" id="ProtNLM"/>
    </source>
</evidence>
<accession>A0A409Y260</accession>
<gene>
    <name evidence="1" type="ORF">CVT26_000611</name>
</gene>
<evidence type="ECO:0000313" key="2">
    <source>
        <dbReference type="Proteomes" id="UP000284706"/>
    </source>
</evidence>
<name>A0A409Y260_9AGAR</name>
<organism evidence="1 2">
    <name type="scientific">Gymnopilus dilepis</name>
    <dbReference type="NCBI Taxonomy" id="231916"/>
    <lineage>
        <taxon>Eukaryota</taxon>
        <taxon>Fungi</taxon>
        <taxon>Dikarya</taxon>
        <taxon>Basidiomycota</taxon>
        <taxon>Agaricomycotina</taxon>
        <taxon>Agaricomycetes</taxon>
        <taxon>Agaricomycetidae</taxon>
        <taxon>Agaricales</taxon>
        <taxon>Agaricineae</taxon>
        <taxon>Hymenogastraceae</taxon>
        <taxon>Gymnopilus</taxon>
    </lineage>
</organism>
<dbReference type="Proteomes" id="UP000284706">
    <property type="component" value="Unassembled WGS sequence"/>
</dbReference>
<comment type="caution">
    <text evidence="1">The sequence shown here is derived from an EMBL/GenBank/DDBJ whole genome shotgun (WGS) entry which is preliminary data.</text>
</comment>
<evidence type="ECO:0000313" key="1">
    <source>
        <dbReference type="EMBL" id="PPQ97126.1"/>
    </source>
</evidence>
<dbReference type="OrthoDB" id="3042363at2759"/>
<dbReference type="AlphaFoldDB" id="A0A409Y260"/>
<dbReference type="EMBL" id="NHYE01001287">
    <property type="protein sequence ID" value="PPQ97126.1"/>
    <property type="molecule type" value="Genomic_DNA"/>
</dbReference>
<reference evidence="1 2" key="1">
    <citation type="journal article" date="2018" name="Evol. Lett.">
        <title>Horizontal gene cluster transfer increased hallucinogenic mushroom diversity.</title>
        <authorList>
            <person name="Reynolds H.T."/>
            <person name="Vijayakumar V."/>
            <person name="Gluck-Thaler E."/>
            <person name="Korotkin H.B."/>
            <person name="Matheny P.B."/>
            <person name="Slot J.C."/>
        </authorList>
    </citation>
    <scope>NUCLEOTIDE SEQUENCE [LARGE SCALE GENOMIC DNA]</scope>
    <source>
        <strain evidence="1 2">SRW20</strain>
    </source>
</reference>
<dbReference type="InParanoid" id="A0A409Y260"/>